<gene>
    <name evidence="9" type="ORF">ES319_A02G158800v1</name>
    <name evidence="10" type="ORF">GOBAR_AA01376</name>
</gene>
<feature type="transmembrane region" description="Helical" evidence="7">
    <location>
        <begin position="20"/>
        <end position="36"/>
    </location>
</feature>
<feature type="domain" description="Exostosin GT47" evidence="8">
    <location>
        <begin position="118"/>
        <end position="396"/>
    </location>
</feature>
<accession>A0A2P5YUC6</accession>
<dbReference type="EMBL" id="KZ662783">
    <property type="protein sequence ID" value="PPS19185.1"/>
    <property type="molecule type" value="Genomic_DNA"/>
</dbReference>
<dbReference type="GO" id="GO:0000139">
    <property type="term" value="C:Golgi membrane"/>
    <property type="evidence" value="ECO:0007669"/>
    <property type="project" value="UniProtKB-SubCell"/>
</dbReference>
<dbReference type="PANTHER" id="PTHR11062:SF43">
    <property type="entry name" value="EXOSTOSIN FAMILY PROTEIN"/>
    <property type="match status" value="1"/>
</dbReference>
<evidence type="ECO:0000313" key="12">
    <source>
        <dbReference type="Proteomes" id="UP000327439"/>
    </source>
</evidence>
<evidence type="ECO:0000256" key="6">
    <source>
        <dbReference type="SAM" id="MobiDB-lite"/>
    </source>
</evidence>
<feature type="region of interest" description="Disordered" evidence="6">
    <location>
        <begin position="59"/>
        <end position="98"/>
    </location>
</feature>
<dbReference type="PANTHER" id="PTHR11062">
    <property type="entry name" value="EXOSTOSIN HEPARAN SULFATE GLYCOSYLTRANSFERASE -RELATED"/>
    <property type="match status" value="1"/>
</dbReference>
<keyword evidence="5" id="KW-0333">Golgi apparatus</keyword>
<keyword evidence="12" id="KW-1185">Reference proteome</keyword>
<dbReference type="Proteomes" id="UP000327439">
    <property type="component" value="Chromosome A02"/>
</dbReference>
<evidence type="ECO:0000313" key="10">
    <source>
        <dbReference type="EMBL" id="PPS19185.1"/>
    </source>
</evidence>
<evidence type="ECO:0000256" key="2">
    <source>
        <dbReference type="ARBA" id="ARBA00010271"/>
    </source>
</evidence>
<evidence type="ECO:0000259" key="8">
    <source>
        <dbReference type="Pfam" id="PF03016"/>
    </source>
</evidence>
<evidence type="ECO:0000256" key="1">
    <source>
        <dbReference type="ARBA" id="ARBA00004323"/>
    </source>
</evidence>
<keyword evidence="3" id="KW-0808">Transferase</keyword>
<comment type="similarity">
    <text evidence="2">Belongs to the glycosyltransferase 47 family.</text>
</comment>
<reference evidence="10 11" key="1">
    <citation type="submission" date="2015-01" db="EMBL/GenBank/DDBJ databases">
        <title>Genome of allotetraploid Gossypium barbadense reveals genomic plasticity and fiber elongation in cotton evolution.</title>
        <authorList>
            <person name="Chen X."/>
            <person name="Liu X."/>
            <person name="Zhao B."/>
            <person name="Zheng H."/>
            <person name="Hu Y."/>
            <person name="Lu G."/>
            <person name="Yang C."/>
            <person name="Chen J."/>
            <person name="Shan C."/>
            <person name="Zhang L."/>
            <person name="Zhou Y."/>
            <person name="Wang L."/>
            <person name="Guo W."/>
            <person name="Bai Y."/>
            <person name="Ruan J."/>
            <person name="Shangguan X."/>
            <person name="Mao Y."/>
            <person name="Jiang J."/>
            <person name="Zhu Y."/>
            <person name="Lei J."/>
            <person name="Kang H."/>
            <person name="Chen S."/>
            <person name="He X."/>
            <person name="Wang R."/>
            <person name="Wang Y."/>
            <person name="Chen J."/>
            <person name="Wang L."/>
            <person name="Yu S."/>
            <person name="Wang B."/>
            <person name="Wei J."/>
            <person name="Song S."/>
            <person name="Lu X."/>
            <person name="Gao Z."/>
            <person name="Gu W."/>
            <person name="Deng X."/>
            <person name="Ma D."/>
            <person name="Wang S."/>
            <person name="Liang W."/>
            <person name="Fang L."/>
            <person name="Cai C."/>
            <person name="Zhu X."/>
            <person name="Zhou B."/>
            <person name="Zhang Y."/>
            <person name="Chen Z."/>
            <person name="Xu S."/>
            <person name="Zhu R."/>
            <person name="Wang S."/>
            <person name="Zhang T."/>
            <person name="Zhao G."/>
        </authorList>
    </citation>
    <scope>NUCLEOTIDE SEQUENCE [LARGE SCALE GENOMIC DNA]</scope>
    <source>
        <strain evidence="11">cv. Xinhai21</strain>
        <tissue evidence="10">Leaf</tissue>
    </source>
</reference>
<evidence type="ECO:0000256" key="5">
    <source>
        <dbReference type="ARBA" id="ARBA00023034"/>
    </source>
</evidence>
<keyword evidence="7" id="KW-0472">Membrane</keyword>
<protein>
    <recommendedName>
        <fullName evidence="8">Exostosin GT47 domain-containing protein</fullName>
    </recommendedName>
</protein>
<feature type="compositionally biased region" description="Acidic residues" evidence="6">
    <location>
        <begin position="89"/>
        <end position="98"/>
    </location>
</feature>
<dbReference type="InterPro" id="IPR004263">
    <property type="entry name" value="Exostosin"/>
</dbReference>
<evidence type="ECO:0000256" key="4">
    <source>
        <dbReference type="ARBA" id="ARBA00022968"/>
    </source>
</evidence>
<dbReference type="Proteomes" id="UP000239757">
    <property type="component" value="Unassembled WGS sequence"/>
</dbReference>
<evidence type="ECO:0000313" key="9">
    <source>
        <dbReference type="EMBL" id="KAB2094444.1"/>
    </source>
</evidence>
<dbReference type="OrthoDB" id="1924787at2759"/>
<dbReference type="SMR" id="A0A2P5YUC6"/>
<dbReference type="InterPro" id="IPR040911">
    <property type="entry name" value="Exostosin_GT47"/>
</dbReference>
<proteinExistence type="inferred from homology"/>
<reference evidence="9 12" key="2">
    <citation type="submission" date="2019-06" db="EMBL/GenBank/DDBJ databases">
        <title>WGS assembly of Gossypium barbadense.</title>
        <authorList>
            <person name="Chen Z.J."/>
            <person name="Sreedasyam A."/>
            <person name="Ando A."/>
            <person name="Song Q."/>
            <person name="De L."/>
            <person name="Hulse-Kemp A."/>
            <person name="Ding M."/>
            <person name="Ye W."/>
            <person name="Kirkbride R."/>
            <person name="Jenkins J."/>
            <person name="Plott C."/>
            <person name="Lovell J."/>
            <person name="Lin Y.-M."/>
            <person name="Vaughn R."/>
            <person name="Liu B."/>
            <person name="Li W."/>
            <person name="Simpson S."/>
            <person name="Scheffler B."/>
            <person name="Saski C."/>
            <person name="Grover C."/>
            <person name="Hu G."/>
            <person name="Conover J."/>
            <person name="Carlson J."/>
            <person name="Shu S."/>
            <person name="Boston L."/>
            <person name="Williams M."/>
            <person name="Peterson D."/>
            <person name="Mcgee K."/>
            <person name="Jones D."/>
            <person name="Wendel J."/>
            <person name="Stelly D."/>
            <person name="Grimwood J."/>
            <person name="Schmutz J."/>
        </authorList>
    </citation>
    <scope>NUCLEOTIDE SEQUENCE [LARGE SCALE GENOMIC DNA]</scope>
    <source>
        <strain evidence="9">1400233.01</strain>
    </source>
</reference>
<organism evidence="10 11">
    <name type="scientific">Gossypium barbadense</name>
    <name type="common">Sea Island cotton</name>
    <name type="synonym">Hibiscus barbadensis</name>
    <dbReference type="NCBI Taxonomy" id="3634"/>
    <lineage>
        <taxon>Eukaryota</taxon>
        <taxon>Viridiplantae</taxon>
        <taxon>Streptophyta</taxon>
        <taxon>Embryophyta</taxon>
        <taxon>Tracheophyta</taxon>
        <taxon>Spermatophyta</taxon>
        <taxon>Magnoliopsida</taxon>
        <taxon>eudicotyledons</taxon>
        <taxon>Gunneridae</taxon>
        <taxon>Pentapetalae</taxon>
        <taxon>rosids</taxon>
        <taxon>malvids</taxon>
        <taxon>Malvales</taxon>
        <taxon>Malvaceae</taxon>
        <taxon>Malvoideae</taxon>
        <taxon>Gossypium</taxon>
    </lineage>
</organism>
<dbReference type="Pfam" id="PF03016">
    <property type="entry name" value="Exostosin_GT47"/>
    <property type="match status" value="1"/>
</dbReference>
<keyword evidence="4" id="KW-0735">Signal-anchor</keyword>
<keyword evidence="7" id="KW-0812">Transmembrane</keyword>
<evidence type="ECO:0000256" key="7">
    <source>
        <dbReference type="SAM" id="Phobius"/>
    </source>
</evidence>
<evidence type="ECO:0000313" key="11">
    <source>
        <dbReference type="Proteomes" id="UP000239757"/>
    </source>
</evidence>
<name>A0A2P5YUC6_GOSBA</name>
<dbReference type="GO" id="GO:0016757">
    <property type="term" value="F:glycosyltransferase activity"/>
    <property type="evidence" value="ECO:0007669"/>
    <property type="project" value="UniProtKB-KW"/>
</dbReference>
<dbReference type="EMBL" id="CM018203">
    <property type="protein sequence ID" value="KAB2094444.1"/>
    <property type="molecule type" value="Genomic_DNA"/>
</dbReference>
<keyword evidence="7" id="KW-1133">Transmembrane helix</keyword>
<feature type="compositionally biased region" description="Low complexity" evidence="6">
    <location>
        <begin position="59"/>
        <end position="74"/>
    </location>
</feature>
<comment type="subcellular location">
    <subcellularLocation>
        <location evidence="1">Golgi apparatus membrane</location>
        <topology evidence="1">Single-pass type II membrane protein</topology>
    </subcellularLocation>
</comment>
<evidence type="ECO:0000256" key="3">
    <source>
        <dbReference type="ARBA" id="ARBA00022676"/>
    </source>
</evidence>
<sequence length="443" mass="50746">MIAGKPPLQQSQLFSLKGSVLTLSILTLISFTYFSFKSLRPPLPFSPPTPQITLLPSSATATATATATGTNTTTPSQPRIVAEKKEGNVGEEQEDNDDDFFTDIYHSPKLFKMNFEEMEKKFKIYIYPDGDPKTFYQTPRKLTGKYASEGYFFQNIRESRFRTEDPDQAHLFFIPISCHKMRGKGTSYENMTIIVQNYLDGLIAKYPYWNRTLGADHFFVTCHDVGVRATEGVPFLVKNAIRVVCSPSYDVGFIPHKDVALPQVLQPFALPAGGNDVENRTSLGFWAGHRNSKIRVILARVWENDTELDISNNRISRATGHLVYQKRFYRTKFCICPGGSQVNSARITDSIHYGCVPVILSNYYDLPFNDILDWQKFAVILKESDVYQLKQILKSISHEEFVSLHNNLVKVQKHFQWNTPPVKFDAFHMVIYELWLRHHVIKY</sequence>
<keyword evidence="3" id="KW-0328">Glycosyltransferase</keyword>
<dbReference type="AlphaFoldDB" id="A0A2P5YUC6"/>